<name>B4GVR8_DROPE</name>
<dbReference type="Proteomes" id="UP000008744">
    <property type="component" value="Unassembled WGS sequence"/>
</dbReference>
<feature type="compositionally biased region" description="Acidic residues" evidence="1">
    <location>
        <begin position="22"/>
        <end position="40"/>
    </location>
</feature>
<feature type="region of interest" description="Disordered" evidence="1">
    <location>
        <begin position="1"/>
        <end position="46"/>
    </location>
</feature>
<dbReference type="HOGENOM" id="CLU_2796657_0_0_1"/>
<sequence>MHANCNKDNAKLSKDHRKQDGVDEDENENENVGEGEDEDDNKVARAIPQMYEEAGDAHALVPLDKLVK</sequence>
<dbReference type="EMBL" id="CH479193">
    <property type="protein sequence ID" value="EDW26763.1"/>
    <property type="molecule type" value="Genomic_DNA"/>
</dbReference>
<reference evidence="2 3" key="1">
    <citation type="journal article" date="2007" name="Nature">
        <title>Evolution of genes and genomes on the Drosophila phylogeny.</title>
        <authorList>
            <consortium name="Drosophila 12 Genomes Consortium"/>
            <person name="Clark A.G."/>
            <person name="Eisen M.B."/>
            <person name="Smith D.R."/>
            <person name="Bergman C.M."/>
            <person name="Oliver B."/>
            <person name="Markow T.A."/>
            <person name="Kaufman T.C."/>
            <person name="Kellis M."/>
            <person name="Gelbart W."/>
            <person name="Iyer V.N."/>
            <person name="Pollard D.A."/>
            <person name="Sackton T.B."/>
            <person name="Larracuente A.M."/>
            <person name="Singh N.D."/>
            <person name="Abad J.P."/>
            <person name="Abt D.N."/>
            <person name="Adryan B."/>
            <person name="Aguade M."/>
            <person name="Akashi H."/>
            <person name="Anderson W.W."/>
            <person name="Aquadro C.F."/>
            <person name="Ardell D.H."/>
            <person name="Arguello R."/>
            <person name="Artieri C.G."/>
            <person name="Barbash D.A."/>
            <person name="Barker D."/>
            <person name="Barsanti P."/>
            <person name="Batterham P."/>
            <person name="Batzoglou S."/>
            <person name="Begun D."/>
            <person name="Bhutkar A."/>
            <person name="Blanco E."/>
            <person name="Bosak S.A."/>
            <person name="Bradley R.K."/>
            <person name="Brand A.D."/>
            <person name="Brent M.R."/>
            <person name="Brooks A.N."/>
            <person name="Brown R.H."/>
            <person name="Butlin R.K."/>
            <person name="Caggese C."/>
            <person name="Calvi B.R."/>
            <person name="Bernardo de Carvalho A."/>
            <person name="Caspi A."/>
            <person name="Castrezana S."/>
            <person name="Celniker S.E."/>
            <person name="Chang J.L."/>
            <person name="Chapple C."/>
            <person name="Chatterji S."/>
            <person name="Chinwalla A."/>
            <person name="Civetta A."/>
            <person name="Clifton S.W."/>
            <person name="Comeron J.M."/>
            <person name="Costello J.C."/>
            <person name="Coyne J.A."/>
            <person name="Daub J."/>
            <person name="David R.G."/>
            <person name="Delcher A.L."/>
            <person name="Delehaunty K."/>
            <person name="Do C.B."/>
            <person name="Ebling H."/>
            <person name="Edwards K."/>
            <person name="Eickbush T."/>
            <person name="Evans J.D."/>
            <person name="Filipski A."/>
            <person name="Findeiss S."/>
            <person name="Freyhult E."/>
            <person name="Fulton L."/>
            <person name="Fulton R."/>
            <person name="Garcia A.C."/>
            <person name="Gardiner A."/>
            <person name="Garfield D.A."/>
            <person name="Garvin B.E."/>
            <person name="Gibson G."/>
            <person name="Gilbert D."/>
            <person name="Gnerre S."/>
            <person name="Godfrey J."/>
            <person name="Good R."/>
            <person name="Gotea V."/>
            <person name="Gravely B."/>
            <person name="Greenberg A.J."/>
            <person name="Griffiths-Jones S."/>
            <person name="Gross S."/>
            <person name="Guigo R."/>
            <person name="Gustafson E.A."/>
            <person name="Haerty W."/>
            <person name="Hahn M.W."/>
            <person name="Halligan D.L."/>
            <person name="Halpern A.L."/>
            <person name="Halter G.M."/>
            <person name="Han M.V."/>
            <person name="Heger A."/>
            <person name="Hillier L."/>
            <person name="Hinrichs A.S."/>
            <person name="Holmes I."/>
            <person name="Hoskins R.A."/>
            <person name="Hubisz M.J."/>
            <person name="Hultmark D."/>
            <person name="Huntley M.A."/>
            <person name="Jaffe D.B."/>
            <person name="Jagadeeshan S."/>
            <person name="Jeck W.R."/>
            <person name="Johnson J."/>
            <person name="Jones C.D."/>
            <person name="Jordan W.C."/>
            <person name="Karpen G.H."/>
            <person name="Kataoka E."/>
            <person name="Keightley P.D."/>
            <person name="Kheradpour P."/>
            <person name="Kirkness E.F."/>
            <person name="Koerich L.B."/>
            <person name="Kristiansen K."/>
            <person name="Kudrna D."/>
            <person name="Kulathinal R.J."/>
            <person name="Kumar S."/>
            <person name="Kwok R."/>
            <person name="Lander E."/>
            <person name="Langley C.H."/>
            <person name="Lapoint R."/>
            <person name="Lazzaro B.P."/>
            <person name="Lee S.J."/>
            <person name="Levesque L."/>
            <person name="Li R."/>
            <person name="Lin C.F."/>
            <person name="Lin M.F."/>
            <person name="Lindblad-Toh K."/>
            <person name="Llopart A."/>
            <person name="Long M."/>
            <person name="Low L."/>
            <person name="Lozovsky E."/>
            <person name="Lu J."/>
            <person name="Luo M."/>
            <person name="Machado C.A."/>
            <person name="Makalowski W."/>
            <person name="Marzo M."/>
            <person name="Matsuda M."/>
            <person name="Matzkin L."/>
            <person name="McAllister B."/>
            <person name="McBride C.S."/>
            <person name="McKernan B."/>
            <person name="McKernan K."/>
            <person name="Mendez-Lago M."/>
            <person name="Minx P."/>
            <person name="Mollenhauer M.U."/>
            <person name="Montooth K."/>
            <person name="Mount S.M."/>
            <person name="Mu X."/>
            <person name="Myers E."/>
            <person name="Negre B."/>
            <person name="Newfeld S."/>
            <person name="Nielsen R."/>
            <person name="Noor M.A."/>
            <person name="O'Grady P."/>
            <person name="Pachter L."/>
            <person name="Papaceit M."/>
            <person name="Parisi M.J."/>
            <person name="Parisi M."/>
            <person name="Parts L."/>
            <person name="Pedersen J.S."/>
            <person name="Pesole G."/>
            <person name="Phillippy A.M."/>
            <person name="Ponting C.P."/>
            <person name="Pop M."/>
            <person name="Porcelli D."/>
            <person name="Powell J.R."/>
            <person name="Prohaska S."/>
            <person name="Pruitt K."/>
            <person name="Puig M."/>
            <person name="Quesneville H."/>
            <person name="Ram K.R."/>
            <person name="Rand D."/>
            <person name="Rasmussen M.D."/>
            <person name="Reed L.K."/>
            <person name="Reenan R."/>
            <person name="Reily A."/>
            <person name="Remington K.A."/>
            <person name="Rieger T.T."/>
            <person name="Ritchie M.G."/>
            <person name="Robin C."/>
            <person name="Rogers Y.H."/>
            <person name="Rohde C."/>
            <person name="Rozas J."/>
            <person name="Rubenfield M.J."/>
            <person name="Ruiz A."/>
            <person name="Russo S."/>
            <person name="Salzberg S.L."/>
            <person name="Sanchez-Gracia A."/>
            <person name="Saranga D.J."/>
            <person name="Sato H."/>
            <person name="Schaeffer S.W."/>
            <person name="Schatz M.C."/>
            <person name="Schlenke T."/>
            <person name="Schwartz R."/>
            <person name="Segarra C."/>
            <person name="Singh R.S."/>
            <person name="Sirot L."/>
            <person name="Sirota M."/>
            <person name="Sisneros N.B."/>
            <person name="Smith C.D."/>
            <person name="Smith T.F."/>
            <person name="Spieth J."/>
            <person name="Stage D.E."/>
            <person name="Stark A."/>
            <person name="Stephan W."/>
            <person name="Strausberg R.L."/>
            <person name="Strempel S."/>
            <person name="Sturgill D."/>
            <person name="Sutton G."/>
            <person name="Sutton G.G."/>
            <person name="Tao W."/>
            <person name="Teichmann S."/>
            <person name="Tobari Y.N."/>
            <person name="Tomimura Y."/>
            <person name="Tsolas J.M."/>
            <person name="Valente V.L."/>
            <person name="Venter E."/>
            <person name="Venter J.C."/>
            <person name="Vicario S."/>
            <person name="Vieira F.G."/>
            <person name="Vilella A.J."/>
            <person name="Villasante A."/>
            <person name="Walenz B."/>
            <person name="Wang J."/>
            <person name="Wasserman M."/>
            <person name="Watts T."/>
            <person name="Wilson D."/>
            <person name="Wilson R.K."/>
            <person name="Wing R.A."/>
            <person name="Wolfner M.F."/>
            <person name="Wong A."/>
            <person name="Wong G.K."/>
            <person name="Wu C.I."/>
            <person name="Wu G."/>
            <person name="Yamamoto D."/>
            <person name="Yang H.P."/>
            <person name="Yang S.P."/>
            <person name="Yorke J.A."/>
            <person name="Yoshida K."/>
            <person name="Zdobnov E."/>
            <person name="Zhang P."/>
            <person name="Zhang Y."/>
            <person name="Zimin A.V."/>
            <person name="Baldwin J."/>
            <person name="Abdouelleil A."/>
            <person name="Abdulkadir J."/>
            <person name="Abebe A."/>
            <person name="Abera B."/>
            <person name="Abreu J."/>
            <person name="Acer S.C."/>
            <person name="Aftuck L."/>
            <person name="Alexander A."/>
            <person name="An P."/>
            <person name="Anderson E."/>
            <person name="Anderson S."/>
            <person name="Arachi H."/>
            <person name="Azer M."/>
            <person name="Bachantsang P."/>
            <person name="Barry A."/>
            <person name="Bayul T."/>
            <person name="Berlin A."/>
            <person name="Bessette D."/>
            <person name="Bloom T."/>
            <person name="Blye J."/>
            <person name="Boguslavskiy L."/>
            <person name="Bonnet C."/>
            <person name="Boukhgalter B."/>
            <person name="Bourzgui I."/>
            <person name="Brown A."/>
            <person name="Cahill P."/>
            <person name="Channer S."/>
            <person name="Cheshatsang Y."/>
            <person name="Chuda L."/>
            <person name="Citroen M."/>
            <person name="Collymore A."/>
            <person name="Cooke P."/>
            <person name="Costello M."/>
            <person name="D'Aco K."/>
            <person name="Daza R."/>
            <person name="De Haan G."/>
            <person name="DeGray S."/>
            <person name="DeMaso C."/>
            <person name="Dhargay N."/>
            <person name="Dooley K."/>
            <person name="Dooley E."/>
            <person name="Doricent M."/>
            <person name="Dorje P."/>
            <person name="Dorjee K."/>
            <person name="Dupes A."/>
            <person name="Elong R."/>
            <person name="Falk J."/>
            <person name="Farina A."/>
            <person name="Faro S."/>
            <person name="Ferguson D."/>
            <person name="Fisher S."/>
            <person name="Foley C.D."/>
            <person name="Franke A."/>
            <person name="Friedrich D."/>
            <person name="Gadbois L."/>
            <person name="Gearin G."/>
            <person name="Gearin C.R."/>
            <person name="Giannoukos G."/>
            <person name="Goode T."/>
            <person name="Graham J."/>
            <person name="Grandbois E."/>
            <person name="Grewal S."/>
            <person name="Gyaltsen K."/>
            <person name="Hafez N."/>
            <person name="Hagos B."/>
            <person name="Hall J."/>
            <person name="Henson C."/>
            <person name="Hollinger A."/>
            <person name="Honan T."/>
            <person name="Huard M.D."/>
            <person name="Hughes L."/>
            <person name="Hurhula B."/>
            <person name="Husby M.E."/>
            <person name="Kamat A."/>
            <person name="Kanga B."/>
            <person name="Kashin S."/>
            <person name="Khazanovich D."/>
            <person name="Kisner P."/>
            <person name="Lance K."/>
            <person name="Lara M."/>
            <person name="Lee W."/>
            <person name="Lennon N."/>
            <person name="Letendre F."/>
            <person name="LeVine R."/>
            <person name="Lipovsky A."/>
            <person name="Liu X."/>
            <person name="Liu J."/>
            <person name="Liu S."/>
            <person name="Lokyitsang T."/>
            <person name="Lokyitsang Y."/>
            <person name="Lubonja R."/>
            <person name="Lui A."/>
            <person name="MacDonald P."/>
            <person name="Magnisalis V."/>
            <person name="Maru K."/>
            <person name="Matthews C."/>
            <person name="McCusker W."/>
            <person name="McDonough S."/>
            <person name="Mehta T."/>
            <person name="Meldrim J."/>
            <person name="Meneus L."/>
            <person name="Mihai O."/>
            <person name="Mihalev A."/>
            <person name="Mihova T."/>
            <person name="Mittelman R."/>
            <person name="Mlenga V."/>
            <person name="Montmayeur A."/>
            <person name="Mulrain L."/>
            <person name="Navidi A."/>
            <person name="Naylor J."/>
            <person name="Negash T."/>
            <person name="Nguyen T."/>
            <person name="Nguyen N."/>
            <person name="Nicol R."/>
            <person name="Norbu C."/>
            <person name="Norbu N."/>
            <person name="Novod N."/>
            <person name="O'Neill B."/>
            <person name="Osman S."/>
            <person name="Markiewicz E."/>
            <person name="Oyono O.L."/>
            <person name="Patti C."/>
            <person name="Phunkhang P."/>
            <person name="Pierre F."/>
            <person name="Priest M."/>
            <person name="Raghuraman S."/>
            <person name="Rege F."/>
            <person name="Reyes R."/>
            <person name="Rise C."/>
            <person name="Rogov P."/>
            <person name="Ross K."/>
            <person name="Ryan E."/>
            <person name="Settipalli S."/>
            <person name="Shea T."/>
            <person name="Sherpa N."/>
            <person name="Shi L."/>
            <person name="Shih D."/>
            <person name="Sparrow T."/>
            <person name="Spaulding J."/>
            <person name="Stalker J."/>
            <person name="Stange-Thomann N."/>
            <person name="Stavropoulos S."/>
            <person name="Stone C."/>
            <person name="Strader C."/>
            <person name="Tesfaye S."/>
            <person name="Thomson T."/>
            <person name="Thoulutsang Y."/>
            <person name="Thoulutsang D."/>
            <person name="Topham K."/>
            <person name="Topping I."/>
            <person name="Tsamla T."/>
            <person name="Vassiliev H."/>
            <person name="Vo A."/>
            <person name="Wangchuk T."/>
            <person name="Wangdi T."/>
            <person name="Weiand M."/>
            <person name="Wilkinson J."/>
            <person name="Wilson A."/>
            <person name="Yadav S."/>
            <person name="Young G."/>
            <person name="Yu Q."/>
            <person name="Zembek L."/>
            <person name="Zhong D."/>
            <person name="Zimmer A."/>
            <person name="Zwirko Z."/>
            <person name="Jaffe D.B."/>
            <person name="Alvarez P."/>
            <person name="Brockman W."/>
            <person name="Butler J."/>
            <person name="Chin C."/>
            <person name="Gnerre S."/>
            <person name="Grabherr M."/>
            <person name="Kleber M."/>
            <person name="Mauceli E."/>
            <person name="MacCallum I."/>
        </authorList>
    </citation>
    <scope>NUCLEOTIDE SEQUENCE [LARGE SCALE GENOMIC DNA]</scope>
    <source>
        <strain evidence="3">MSH-3 / Tucson 14011-0111.49</strain>
    </source>
</reference>
<evidence type="ECO:0000313" key="3">
    <source>
        <dbReference type="Proteomes" id="UP000008744"/>
    </source>
</evidence>
<protein>
    <submittedName>
        <fullName evidence="2">GL14616</fullName>
    </submittedName>
</protein>
<proteinExistence type="predicted"/>
<gene>
    <name evidence="2" type="primary">Dper\GL14616</name>
    <name evidence="2" type="ORF">Dper_GL14616</name>
</gene>
<evidence type="ECO:0000256" key="1">
    <source>
        <dbReference type="SAM" id="MobiDB-lite"/>
    </source>
</evidence>
<keyword evidence="3" id="KW-1185">Reference proteome</keyword>
<evidence type="ECO:0000313" key="2">
    <source>
        <dbReference type="EMBL" id="EDW26763.1"/>
    </source>
</evidence>
<dbReference type="AlphaFoldDB" id="B4GVR8"/>
<feature type="compositionally biased region" description="Basic and acidic residues" evidence="1">
    <location>
        <begin position="8"/>
        <end position="21"/>
    </location>
</feature>
<organism evidence="3">
    <name type="scientific">Drosophila persimilis</name>
    <name type="common">Fruit fly</name>
    <dbReference type="NCBI Taxonomy" id="7234"/>
    <lineage>
        <taxon>Eukaryota</taxon>
        <taxon>Metazoa</taxon>
        <taxon>Ecdysozoa</taxon>
        <taxon>Arthropoda</taxon>
        <taxon>Hexapoda</taxon>
        <taxon>Insecta</taxon>
        <taxon>Pterygota</taxon>
        <taxon>Neoptera</taxon>
        <taxon>Endopterygota</taxon>
        <taxon>Diptera</taxon>
        <taxon>Brachycera</taxon>
        <taxon>Muscomorpha</taxon>
        <taxon>Ephydroidea</taxon>
        <taxon>Drosophilidae</taxon>
        <taxon>Drosophila</taxon>
        <taxon>Sophophora</taxon>
    </lineage>
</organism>
<accession>B4GVR8</accession>